<proteinExistence type="predicted"/>
<dbReference type="InterPro" id="IPR002213">
    <property type="entry name" value="UDP_glucos_trans"/>
</dbReference>
<dbReference type="EMBL" id="CP151512">
    <property type="protein sequence ID" value="WZN65583.1"/>
    <property type="molecule type" value="Genomic_DNA"/>
</dbReference>
<dbReference type="Gene3D" id="3.40.50.2000">
    <property type="entry name" value="Glycogen Phosphorylase B"/>
    <property type="match status" value="2"/>
</dbReference>
<organism evidence="2 3">
    <name type="scientific">Chloropicon roscoffensis</name>
    <dbReference type="NCBI Taxonomy" id="1461544"/>
    <lineage>
        <taxon>Eukaryota</taxon>
        <taxon>Viridiplantae</taxon>
        <taxon>Chlorophyta</taxon>
        <taxon>Chloropicophyceae</taxon>
        <taxon>Chloropicales</taxon>
        <taxon>Chloropicaceae</taxon>
        <taxon>Chloropicon</taxon>
    </lineage>
</organism>
<accession>A0AAX4PHM8</accession>
<gene>
    <name evidence="2" type="ORF">HKI87_12g71430</name>
</gene>
<dbReference type="Proteomes" id="UP001472866">
    <property type="component" value="Chromosome 12"/>
</dbReference>
<dbReference type="PANTHER" id="PTHR48050">
    <property type="entry name" value="STEROL 3-BETA-GLUCOSYLTRANSFERASE"/>
    <property type="match status" value="1"/>
</dbReference>
<evidence type="ECO:0000256" key="1">
    <source>
        <dbReference type="ARBA" id="ARBA00022679"/>
    </source>
</evidence>
<dbReference type="AlphaFoldDB" id="A0AAX4PHM8"/>
<sequence length="474" mass="51783">MPVERIAVVPFDAVGHMNPQIALVSSFLTRGAKLRFYLATPQFKSTIEDLGKGGESISSLVLSDTEDVHLLTSPPAADGSDDNISGLTIGICSHTLQTLPKMLEDLRAFKPDVIVYDPFAIAGAIAARMLDVPAVCTVTVPNVGSIPIFAGCSCDGDKRKKLEEVRASKSLIDLGRRFEELLGFDPLETMLVMSAYLPNGLQLCTGVKSFEQKIPDFVTKEVFRGDLKSCYVGPMLSTQHRVTLKKVESSKKQWIDLDFPHQQLSAWKREGKKIVYMSMGTVCTSSFFWDYDGPLSKVYGAKGNGKVHCQTLWKRMVDAFGGSAEYAIVVATCTQDLDALAGTGLEDPPANFIVRRRCPQLEILEVADVFVTHAGANSMLESIAATVPMLVLPYFSDQLDNAPMVTRLGMGKHHGDPVKEATAEVLAADVEELLRRRPEIIEAMMRVQQEIARAGGVPAAVEAVEKYVEGFRGH</sequence>
<dbReference type="PANTHER" id="PTHR48050:SF13">
    <property type="entry name" value="STEROL 3-BETA-GLUCOSYLTRANSFERASE UGT80A2"/>
    <property type="match status" value="1"/>
</dbReference>
<protein>
    <submittedName>
        <fullName evidence="2">UDP-glucoronosyl and UDP-glucosyl transferase</fullName>
    </submittedName>
</protein>
<name>A0AAX4PHM8_9CHLO</name>
<dbReference type="CDD" id="cd03784">
    <property type="entry name" value="GT1_Gtf-like"/>
    <property type="match status" value="1"/>
</dbReference>
<dbReference type="GO" id="GO:0008194">
    <property type="term" value="F:UDP-glycosyltransferase activity"/>
    <property type="evidence" value="ECO:0007669"/>
    <property type="project" value="InterPro"/>
</dbReference>
<keyword evidence="3" id="KW-1185">Reference proteome</keyword>
<dbReference type="InterPro" id="IPR050426">
    <property type="entry name" value="Glycosyltransferase_28"/>
</dbReference>
<dbReference type="SUPFAM" id="SSF53756">
    <property type="entry name" value="UDP-Glycosyltransferase/glycogen phosphorylase"/>
    <property type="match status" value="1"/>
</dbReference>
<evidence type="ECO:0000313" key="3">
    <source>
        <dbReference type="Proteomes" id="UP001472866"/>
    </source>
</evidence>
<reference evidence="2 3" key="1">
    <citation type="submission" date="2024-03" db="EMBL/GenBank/DDBJ databases">
        <title>Complete genome sequence of the green alga Chloropicon roscoffensis RCC1871.</title>
        <authorList>
            <person name="Lemieux C."/>
            <person name="Pombert J.-F."/>
            <person name="Otis C."/>
            <person name="Turmel M."/>
        </authorList>
    </citation>
    <scope>NUCLEOTIDE SEQUENCE [LARGE SCALE GENOMIC DNA]</scope>
    <source>
        <strain evidence="2 3">RCC1871</strain>
    </source>
</reference>
<evidence type="ECO:0000313" key="2">
    <source>
        <dbReference type="EMBL" id="WZN65583.1"/>
    </source>
</evidence>
<keyword evidence="1 2" id="KW-0808">Transferase</keyword>
<dbReference type="Pfam" id="PF00201">
    <property type="entry name" value="UDPGT"/>
    <property type="match status" value="1"/>
</dbReference>